<name>A0A250FB83_9FLAO</name>
<dbReference type="Pfam" id="PF10728">
    <property type="entry name" value="DUF2520"/>
    <property type="match status" value="1"/>
</dbReference>
<dbReference type="RefSeq" id="WP_095913193.1">
    <property type="nucleotide sequence ID" value="NZ_CP022384.1"/>
</dbReference>
<dbReference type="InterPro" id="IPR037108">
    <property type="entry name" value="TM1727-like_C_sf"/>
</dbReference>
<feature type="domain" description="DUF2520" evidence="1">
    <location>
        <begin position="123"/>
        <end position="246"/>
    </location>
</feature>
<reference evidence="3" key="1">
    <citation type="submission" date="2017-06" db="EMBL/GenBank/DDBJ databases">
        <title>Capnocytophaga spp. assemblies.</title>
        <authorList>
            <person name="Gulvik C.A."/>
        </authorList>
    </citation>
    <scope>NUCLEOTIDE SEQUENCE [LARGE SCALE GENOMIC DNA]</scope>
    <source>
        <strain evidence="3">H6253</strain>
    </source>
</reference>
<accession>A0A250FB83</accession>
<evidence type="ECO:0000313" key="2">
    <source>
        <dbReference type="EMBL" id="ATA81308.1"/>
    </source>
</evidence>
<proteinExistence type="predicted"/>
<protein>
    <recommendedName>
        <fullName evidence="1">DUF2520 domain-containing protein</fullName>
    </recommendedName>
</protein>
<dbReference type="AlphaFoldDB" id="A0A250FB83"/>
<dbReference type="Gene3D" id="3.40.50.720">
    <property type="entry name" value="NAD(P)-binding Rossmann-like Domain"/>
    <property type="match status" value="1"/>
</dbReference>
<organism evidence="2 3">
    <name type="scientific">Capnocytophaga leadbetteri</name>
    <dbReference type="NCBI Taxonomy" id="327575"/>
    <lineage>
        <taxon>Bacteria</taxon>
        <taxon>Pseudomonadati</taxon>
        <taxon>Bacteroidota</taxon>
        <taxon>Flavobacteriia</taxon>
        <taxon>Flavobacteriales</taxon>
        <taxon>Flavobacteriaceae</taxon>
        <taxon>Capnocytophaga</taxon>
    </lineage>
</organism>
<dbReference type="Gene3D" id="1.10.1040.20">
    <property type="entry name" value="ProC-like, C-terminal domain"/>
    <property type="match status" value="1"/>
</dbReference>
<gene>
    <name evidence="2" type="ORF">CGC53_02550</name>
</gene>
<dbReference type="InterPro" id="IPR008927">
    <property type="entry name" value="6-PGluconate_DH-like_C_sf"/>
</dbReference>
<dbReference type="PANTHER" id="PTHR40459">
    <property type="entry name" value="CONSERVED HYPOTHETICAL ALANINE AND LEUCINE RICH PROTEIN"/>
    <property type="match status" value="1"/>
</dbReference>
<dbReference type="SUPFAM" id="SSF51735">
    <property type="entry name" value="NAD(P)-binding Rossmann-fold domains"/>
    <property type="match status" value="1"/>
</dbReference>
<dbReference type="PANTHER" id="PTHR40459:SF1">
    <property type="entry name" value="CONSERVED HYPOTHETICAL ALANINE AND LEUCINE RICH PROTEIN"/>
    <property type="match status" value="1"/>
</dbReference>
<dbReference type="KEGG" id="clk:CGC53_02550"/>
<dbReference type="InterPro" id="IPR036291">
    <property type="entry name" value="NAD(P)-bd_dom_sf"/>
</dbReference>
<keyword evidence="3" id="KW-1185">Reference proteome</keyword>
<dbReference type="InterPro" id="IPR018931">
    <property type="entry name" value="DUF2520"/>
</dbReference>
<dbReference type="SUPFAM" id="SSF48179">
    <property type="entry name" value="6-phosphogluconate dehydrogenase C-terminal domain-like"/>
    <property type="match status" value="1"/>
</dbReference>
<dbReference type="Proteomes" id="UP000217276">
    <property type="component" value="Chromosome"/>
</dbReference>
<dbReference type="EMBL" id="CP022384">
    <property type="protein sequence ID" value="ATA81308.1"/>
    <property type="molecule type" value="Genomic_DNA"/>
</dbReference>
<evidence type="ECO:0000313" key="3">
    <source>
        <dbReference type="Proteomes" id="UP000217276"/>
    </source>
</evidence>
<evidence type="ECO:0000259" key="1">
    <source>
        <dbReference type="Pfam" id="PF10728"/>
    </source>
</evidence>
<sequence>MALTINIIGAGNLAYHLTKALYTTPNVHLQQLYNRSGFTADFEVFKTEKTTNLSSLRPANLTILAVKDEAIAPLSAALPYQGQLVVHTSGNTPMGVIAPAHRAGVFYPLQSFSKTAKVHFSSVPICIEAQDPADIDKLLHPLAKRLSSKVYILNSEQRSSLHVAAVFLNNFTNHLIGISQQICEQHQVPFDILQPLLSETFAKLQKMPALEAQTGPARRNDIQTIENHLATLPEHYQHIYKVITESIIHTYYGK</sequence>